<sequence length="599" mass="66336">MRDLLTWLSGRRTPKHADLTPPDAASMDSALHAHGRPRIGAFILQYWRSEDRWKALALLALTMSLTFFVTYLSVWANQLLGQVTDALVSRKWPILATVFAASIGVGVFQWMVITSKDALGNVLDLRWRAWLTERLLARWTHASRYYDIERDDLLKNADQRIAEDVRIFTDSSLNLFNSTVGVVSNAGTFTVLLWGLSQTIEIPLFGSTWEVHGYLVYICYAYAIGGLLVTHWFGKQLIALTMQRQGVEADYRYLSMQLRENAEQIALYKGGAREHGRLVERFALVKENVLRIIVRTWKVDTARGTYGHLLDPLNTVAALPLYFAGKLTYGGLVRTAGAFGVLRGALSYFMQAYVGFAAWLAVTNRLRDLVAALDAAEARATSSGITVRPGDDPSIVTSDISLRAPGGQLLTVLPPLMFRPGERWLIRGPSGAGKSTLLRALAGIWPHGTGAVSIPRDADFLFLPQRSYIPSGSIAAALCYPAEPGRFSDAALREALTSCALSHLCDSLDTIDHWQQKLSGGEQQRFAFARARLHRPAFLFMDEATSAMDPPTEKRLFEGLLSGLPDSAIISIAHRESLSAYHDHTLDVVPVPERRANVP</sequence>
<dbReference type="InterPro" id="IPR027417">
    <property type="entry name" value="P-loop_NTPase"/>
</dbReference>
<dbReference type="Gene3D" id="3.40.50.300">
    <property type="entry name" value="P-loop containing nucleotide triphosphate hydrolases"/>
    <property type="match status" value="1"/>
</dbReference>
<evidence type="ECO:0000256" key="6">
    <source>
        <dbReference type="ARBA" id="ARBA00022840"/>
    </source>
</evidence>
<evidence type="ECO:0000256" key="3">
    <source>
        <dbReference type="ARBA" id="ARBA00022475"/>
    </source>
</evidence>
<reference evidence="12 13" key="2">
    <citation type="journal article" date="2016" name="Science">
        <title>A bacterium that degrades and assimilates poly(ethylene terephthalate).</title>
        <authorList>
            <person name="Yoshida S."/>
            <person name="Hiraga K."/>
            <person name="Takehana T."/>
            <person name="Taniguchi I."/>
            <person name="Yamaji H."/>
            <person name="Maeda Y."/>
            <person name="Toyohara K."/>
            <person name="Miyamoto K."/>
            <person name="Kimura Y."/>
            <person name="Oda K."/>
        </authorList>
    </citation>
    <scope>NUCLEOTIDE SEQUENCE [LARGE SCALE GENOMIC DNA]</scope>
    <source>
        <strain evidence="13">NBRC 110686 / TISTR 2288 / 201-F6</strain>
    </source>
</reference>
<dbReference type="GO" id="GO:0005886">
    <property type="term" value="C:plasma membrane"/>
    <property type="evidence" value="ECO:0007669"/>
    <property type="project" value="UniProtKB-SubCell"/>
</dbReference>
<feature type="transmembrane region" description="Helical" evidence="9">
    <location>
        <begin position="55"/>
        <end position="74"/>
    </location>
</feature>
<feature type="transmembrane region" description="Helical" evidence="9">
    <location>
        <begin position="214"/>
        <end position="234"/>
    </location>
</feature>
<dbReference type="GO" id="GO:0140359">
    <property type="term" value="F:ABC-type transporter activity"/>
    <property type="evidence" value="ECO:0007669"/>
    <property type="project" value="InterPro"/>
</dbReference>
<evidence type="ECO:0000256" key="8">
    <source>
        <dbReference type="ARBA" id="ARBA00023136"/>
    </source>
</evidence>
<keyword evidence="5" id="KW-0547">Nucleotide-binding</keyword>
<name>A0A0K8P104_PISS1</name>
<keyword evidence="2" id="KW-0813">Transport</keyword>
<dbReference type="SUPFAM" id="SSF52540">
    <property type="entry name" value="P-loop containing nucleoside triphosphate hydrolases"/>
    <property type="match status" value="1"/>
</dbReference>
<dbReference type="InterPro" id="IPR003439">
    <property type="entry name" value="ABC_transporter-like_ATP-bd"/>
</dbReference>
<dbReference type="InterPro" id="IPR050835">
    <property type="entry name" value="ABC_transporter_sub-D"/>
</dbReference>
<dbReference type="SUPFAM" id="SSF90123">
    <property type="entry name" value="ABC transporter transmembrane region"/>
    <property type="match status" value="1"/>
</dbReference>
<evidence type="ECO:0000256" key="9">
    <source>
        <dbReference type="SAM" id="Phobius"/>
    </source>
</evidence>
<feature type="transmembrane region" description="Helical" evidence="9">
    <location>
        <begin position="94"/>
        <end position="113"/>
    </location>
</feature>
<evidence type="ECO:0000256" key="2">
    <source>
        <dbReference type="ARBA" id="ARBA00022448"/>
    </source>
</evidence>
<dbReference type="PROSITE" id="PS50929">
    <property type="entry name" value="ABC_TM1F"/>
    <property type="match status" value="1"/>
</dbReference>
<evidence type="ECO:0000256" key="1">
    <source>
        <dbReference type="ARBA" id="ARBA00004651"/>
    </source>
</evidence>
<dbReference type="InterPro" id="IPR011527">
    <property type="entry name" value="ABC1_TM_dom"/>
</dbReference>
<keyword evidence="8 9" id="KW-0472">Membrane</keyword>
<dbReference type="Gene3D" id="1.20.1560.10">
    <property type="entry name" value="ABC transporter type 1, transmembrane domain"/>
    <property type="match status" value="1"/>
</dbReference>
<keyword evidence="13" id="KW-1185">Reference proteome</keyword>
<proteinExistence type="predicted"/>
<feature type="transmembrane region" description="Helical" evidence="9">
    <location>
        <begin position="175"/>
        <end position="194"/>
    </location>
</feature>
<comment type="subcellular location">
    <subcellularLocation>
        <location evidence="1">Cell membrane</location>
        <topology evidence="1">Multi-pass membrane protein</topology>
    </subcellularLocation>
</comment>
<accession>A0A0K8P104</accession>
<comment type="caution">
    <text evidence="12">The sequence shown here is derived from an EMBL/GenBank/DDBJ whole genome shotgun (WGS) entry which is preliminary data.</text>
</comment>
<dbReference type="AlphaFoldDB" id="A0A0K8P104"/>
<evidence type="ECO:0000256" key="7">
    <source>
        <dbReference type="ARBA" id="ARBA00022989"/>
    </source>
</evidence>
<dbReference type="STRING" id="1547922.ISF6_2182"/>
<dbReference type="GO" id="GO:0016887">
    <property type="term" value="F:ATP hydrolysis activity"/>
    <property type="evidence" value="ECO:0007669"/>
    <property type="project" value="InterPro"/>
</dbReference>
<dbReference type="Proteomes" id="UP000037660">
    <property type="component" value="Unassembled WGS sequence"/>
</dbReference>
<dbReference type="SMART" id="SM00382">
    <property type="entry name" value="AAA"/>
    <property type="match status" value="1"/>
</dbReference>
<feature type="domain" description="ABC transporter" evidence="10">
    <location>
        <begin position="395"/>
        <end position="598"/>
    </location>
</feature>
<reference evidence="13" key="1">
    <citation type="submission" date="2015-07" db="EMBL/GenBank/DDBJ databases">
        <title>Discovery of a poly(ethylene terephthalate assimilation.</title>
        <authorList>
            <person name="Yoshida S."/>
            <person name="Hiraga K."/>
            <person name="Takehana T."/>
            <person name="Taniguchi I."/>
            <person name="Yamaji H."/>
            <person name="Maeda Y."/>
            <person name="Toyohara K."/>
            <person name="Miyamoto K."/>
            <person name="Kimura Y."/>
            <person name="Oda K."/>
        </authorList>
    </citation>
    <scope>NUCLEOTIDE SEQUENCE [LARGE SCALE GENOMIC DNA]</scope>
    <source>
        <strain evidence="13">NBRC 110686 / TISTR 2288 / 201-F6</strain>
    </source>
</reference>
<dbReference type="OrthoDB" id="9810134at2"/>
<protein>
    <submittedName>
        <fullName evidence="12">Uncharacterized protein</fullName>
    </submittedName>
</protein>
<dbReference type="EMBL" id="BBYR01000034">
    <property type="protein sequence ID" value="GAP36342.1"/>
    <property type="molecule type" value="Genomic_DNA"/>
</dbReference>
<dbReference type="PANTHER" id="PTHR11384">
    <property type="entry name" value="ATP-BINDING CASSETTE, SUB-FAMILY D MEMBER"/>
    <property type="match status" value="1"/>
</dbReference>
<keyword evidence="3" id="KW-1003">Cell membrane</keyword>
<keyword evidence="7 9" id="KW-1133">Transmembrane helix</keyword>
<dbReference type="GO" id="GO:0005524">
    <property type="term" value="F:ATP binding"/>
    <property type="evidence" value="ECO:0007669"/>
    <property type="project" value="UniProtKB-KW"/>
</dbReference>
<keyword evidence="4 9" id="KW-0812">Transmembrane</keyword>
<dbReference type="RefSeq" id="WP_054020343.1">
    <property type="nucleotide sequence ID" value="NZ_BBYR01000034.1"/>
</dbReference>
<evidence type="ECO:0000313" key="12">
    <source>
        <dbReference type="EMBL" id="GAP36342.1"/>
    </source>
</evidence>
<feature type="domain" description="ABC transmembrane type-1" evidence="11">
    <location>
        <begin position="60"/>
        <end position="358"/>
    </location>
</feature>
<dbReference type="InterPro" id="IPR036640">
    <property type="entry name" value="ABC1_TM_sf"/>
</dbReference>
<dbReference type="Pfam" id="PF06472">
    <property type="entry name" value="ABC_membrane_2"/>
    <property type="match status" value="1"/>
</dbReference>
<evidence type="ECO:0000313" key="13">
    <source>
        <dbReference type="Proteomes" id="UP000037660"/>
    </source>
</evidence>
<keyword evidence="6" id="KW-0067">ATP-binding</keyword>
<dbReference type="CDD" id="cd03223">
    <property type="entry name" value="ABCD_peroxisomal_ALDP"/>
    <property type="match status" value="1"/>
</dbReference>
<evidence type="ECO:0000256" key="4">
    <source>
        <dbReference type="ARBA" id="ARBA00022692"/>
    </source>
</evidence>
<gene>
    <name evidence="12" type="ORF">ISF6_2182</name>
</gene>
<evidence type="ECO:0000259" key="10">
    <source>
        <dbReference type="PROSITE" id="PS50893"/>
    </source>
</evidence>
<dbReference type="Pfam" id="PF00005">
    <property type="entry name" value="ABC_tran"/>
    <property type="match status" value="1"/>
</dbReference>
<organism evidence="12 13">
    <name type="scientific">Piscinibacter sakaiensis</name>
    <name type="common">Ideonella sakaiensis</name>
    <dbReference type="NCBI Taxonomy" id="1547922"/>
    <lineage>
        <taxon>Bacteria</taxon>
        <taxon>Pseudomonadati</taxon>
        <taxon>Pseudomonadota</taxon>
        <taxon>Betaproteobacteria</taxon>
        <taxon>Burkholderiales</taxon>
        <taxon>Sphaerotilaceae</taxon>
        <taxon>Piscinibacter</taxon>
    </lineage>
</organism>
<dbReference type="PROSITE" id="PS50893">
    <property type="entry name" value="ABC_TRANSPORTER_2"/>
    <property type="match status" value="1"/>
</dbReference>
<dbReference type="InterPro" id="IPR003593">
    <property type="entry name" value="AAA+_ATPase"/>
</dbReference>
<dbReference type="PANTHER" id="PTHR11384:SF59">
    <property type="entry name" value="LYSOSOMAL COBALAMIN TRANSPORTER ABCD4"/>
    <property type="match status" value="1"/>
</dbReference>
<evidence type="ECO:0000256" key="5">
    <source>
        <dbReference type="ARBA" id="ARBA00022741"/>
    </source>
</evidence>
<evidence type="ECO:0000259" key="11">
    <source>
        <dbReference type="PROSITE" id="PS50929"/>
    </source>
</evidence>